<dbReference type="PANTHER" id="PTHR11579">
    <property type="entry name" value="PROTEIN-L-ISOASPARTATE O-METHYLTRANSFERASE"/>
    <property type="match status" value="1"/>
</dbReference>
<dbReference type="FunFam" id="3.40.50.150:FF:000010">
    <property type="entry name" value="Protein-L-isoaspartate O-methyltransferase"/>
    <property type="match status" value="1"/>
</dbReference>
<dbReference type="CDD" id="cd02440">
    <property type="entry name" value="AdoMet_MTases"/>
    <property type="match status" value="1"/>
</dbReference>
<evidence type="ECO:0000256" key="4">
    <source>
        <dbReference type="ARBA" id="ARBA00022603"/>
    </source>
</evidence>
<evidence type="ECO:0000256" key="5">
    <source>
        <dbReference type="ARBA" id="ARBA00022679"/>
    </source>
</evidence>
<evidence type="ECO:0000256" key="3">
    <source>
        <dbReference type="ARBA" id="ARBA00022490"/>
    </source>
</evidence>
<comment type="function">
    <text evidence="7">Catalyzes the methyl esterification of L-isoaspartyl residues in peptides and proteins that result from spontaneous decomposition of normal L-aspartyl and L-asparaginyl residues. It plays a role in the repair and/or degradation of damaged proteins.</text>
</comment>
<comment type="catalytic activity">
    <reaction evidence="7">
        <text>[protein]-L-isoaspartate + S-adenosyl-L-methionine = [protein]-L-isoaspartate alpha-methyl ester + S-adenosyl-L-homocysteine</text>
        <dbReference type="Rhea" id="RHEA:12705"/>
        <dbReference type="Rhea" id="RHEA-COMP:12143"/>
        <dbReference type="Rhea" id="RHEA-COMP:12144"/>
        <dbReference type="ChEBI" id="CHEBI:57856"/>
        <dbReference type="ChEBI" id="CHEBI:59789"/>
        <dbReference type="ChEBI" id="CHEBI:90596"/>
        <dbReference type="ChEBI" id="CHEBI:90598"/>
        <dbReference type="EC" id="2.1.1.77"/>
    </reaction>
</comment>
<dbReference type="PANTHER" id="PTHR11579:SF0">
    <property type="entry name" value="PROTEIN-L-ISOASPARTATE(D-ASPARTATE) O-METHYLTRANSFERASE"/>
    <property type="match status" value="1"/>
</dbReference>
<dbReference type="NCBIfam" id="NF001453">
    <property type="entry name" value="PRK00312.1"/>
    <property type="match status" value="1"/>
</dbReference>
<organism evidence="8 9">
    <name type="scientific">Solimonas marina</name>
    <dbReference type="NCBI Taxonomy" id="2714601"/>
    <lineage>
        <taxon>Bacteria</taxon>
        <taxon>Pseudomonadati</taxon>
        <taxon>Pseudomonadota</taxon>
        <taxon>Gammaproteobacteria</taxon>
        <taxon>Nevskiales</taxon>
        <taxon>Nevskiaceae</taxon>
        <taxon>Solimonas</taxon>
    </lineage>
</organism>
<evidence type="ECO:0000256" key="7">
    <source>
        <dbReference type="HAMAP-Rule" id="MF_00090"/>
    </source>
</evidence>
<gene>
    <name evidence="7" type="primary">pcm</name>
    <name evidence="8" type="ORF">G7Y82_19330</name>
</gene>
<reference evidence="8" key="1">
    <citation type="submission" date="2020-03" db="EMBL/GenBank/DDBJ databases">
        <title>Solimonas marina sp. nov., isolated from deep seawater of the Pacific Ocean.</title>
        <authorList>
            <person name="Liu X."/>
            <person name="Lai Q."/>
            <person name="Sun F."/>
            <person name="Gai Y."/>
            <person name="Li G."/>
            <person name="Shao Z."/>
        </authorList>
    </citation>
    <scope>NUCLEOTIDE SEQUENCE</scope>
    <source>
        <strain evidence="8">C16B3</strain>
    </source>
</reference>
<accession>A0A969WDZ5</accession>
<keyword evidence="4 7" id="KW-0489">Methyltransferase</keyword>
<dbReference type="InterPro" id="IPR000682">
    <property type="entry name" value="PCMT"/>
</dbReference>
<evidence type="ECO:0000313" key="8">
    <source>
        <dbReference type="EMBL" id="NKF24469.1"/>
    </source>
</evidence>
<name>A0A969WDZ5_9GAMM</name>
<protein>
    <recommendedName>
        <fullName evidence="7">Protein-L-isoaspartate O-methyltransferase</fullName>
        <ecNumber evidence="7">2.1.1.77</ecNumber>
    </recommendedName>
    <alternativeName>
        <fullName evidence="7">L-isoaspartyl protein carboxyl methyltransferase</fullName>
    </alternativeName>
    <alternativeName>
        <fullName evidence="7">Protein L-isoaspartyl methyltransferase</fullName>
    </alternativeName>
    <alternativeName>
        <fullName evidence="7">Protein-beta-aspartate methyltransferase</fullName>
        <shortName evidence="7">PIMT</shortName>
    </alternativeName>
</protein>
<dbReference type="Proteomes" id="UP000653472">
    <property type="component" value="Unassembled WGS sequence"/>
</dbReference>
<evidence type="ECO:0000313" key="9">
    <source>
        <dbReference type="Proteomes" id="UP000653472"/>
    </source>
</evidence>
<dbReference type="NCBIfam" id="TIGR00080">
    <property type="entry name" value="pimt"/>
    <property type="match status" value="1"/>
</dbReference>
<keyword evidence="6 7" id="KW-0949">S-adenosyl-L-methionine</keyword>
<dbReference type="GO" id="GO:0032259">
    <property type="term" value="P:methylation"/>
    <property type="evidence" value="ECO:0007669"/>
    <property type="project" value="UniProtKB-KW"/>
</dbReference>
<proteinExistence type="inferred from homology"/>
<dbReference type="AlphaFoldDB" id="A0A969WDZ5"/>
<evidence type="ECO:0000256" key="2">
    <source>
        <dbReference type="ARBA" id="ARBA00005369"/>
    </source>
</evidence>
<evidence type="ECO:0000256" key="6">
    <source>
        <dbReference type="ARBA" id="ARBA00022691"/>
    </source>
</evidence>
<sequence>MISRGSSRRSPNTLSAARARLLDEIRQAGVSDPAVIAAITKIPRELFVDDALKGRAYENNALPIGHAQTISQPVVVAYMTQALTQGRKLDRVLEVGTGSGYQTAVLAELVGTVFTVERIRALSELARQRLSALGCRNVHFGYADGMNGWTPYAPYQGILVTAGAEQVPAALVEQLAPGGRLLIPVGPQGRQSLKLVERRGSTVREQDLGWVSFVPLLSGKV</sequence>
<dbReference type="HAMAP" id="MF_00090">
    <property type="entry name" value="PIMT"/>
    <property type="match status" value="1"/>
</dbReference>
<keyword evidence="5 7" id="KW-0808">Transferase</keyword>
<comment type="caution">
    <text evidence="8">The sequence shown here is derived from an EMBL/GenBank/DDBJ whole genome shotgun (WGS) entry which is preliminary data.</text>
</comment>
<dbReference type="EC" id="2.1.1.77" evidence="7"/>
<keyword evidence="3 7" id="KW-0963">Cytoplasm</keyword>
<dbReference type="GO" id="GO:0030091">
    <property type="term" value="P:protein repair"/>
    <property type="evidence" value="ECO:0007669"/>
    <property type="project" value="UniProtKB-UniRule"/>
</dbReference>
<dbReference type="InterPro" id="IPR029063">
    <property type="entry name" value="SAM-dependent_MTases_sf"/>
</dbReference>
<dbReference type="GO" id="GO:0005737">
    <property type="term" value="C:cytoplasm"/>
    <property type="evidence" value="ECO:0007669"/>
    <property type="project" value="UniProtKB-SubCell"/>
</dbReference>
<comment type="similarity">
    <text evidence="2 7">Belongs to the methyltransferase superfamily. L-isoaspartyl/D-aspartyl protein methyltransferase family.</text>
</comment>
<dbReference type="GO" id="GO:0004719">
    <property type="term" value="F:protein-L-isoaspartate (D-aspartate) O-methyltransferase activity"/>
    <property type="evidence" value="ECO:0007669"/>
    <property type="project" value="UniProtKB-UniRule"/>
</dbReference>
<dbReference type="Pfam" id="PF01135">
    <property type="entry name" value="PCMT"/>
    <property type="match status" value="1"/>
</dbReference>
<dbReference type="SUPFAM" id="SSF53335">
    <property type="entry name" value="S-adenosyl-L-methionine-dependent methyltransferases"/>
    <property type="match status" value="1"/>
</dbReference>
<dbReference type="EMBL" id="JAAVXB010000015">
    <property type="protein sequence ID" value="NKF24469.1"/>
    <property type="molecule type" value="Genomic_DNA"/>
</dbReference>
<evidence type="ECO:0000256" key="1">
    <source>
        <dbReference type="ARBA" id="ARBA00004496"/>
    </source>
</evidence>
<comment type="subcellular location">
    <subcellularLocation>
        <location evidence="1 7">Cytoplasm</location>
    </subcellularLocation>
</comment>
<feature type="active site" evidence="7">
    <location>
        <position position="71"/>
    </location>
</feature>
<keyword evidence="9" id="KW-1185">Reference proteome</keyword>
<dbReference type="Gene3D" id="3.40.50.150">
    <property type="entry name" value="Vaccinia Virus protein VP39"/>
    <property type="match status" value="1"/>
</dbReference>